<proteinExistence type="predicted"/>
<name>A0A425Y8F0_9BACT</name>
<feature type="non-terminal residue" evidence="3">
    <location>
        <position position="1755"/>
    </location>
</feature>
<gene>
    <name evidence="3" type="ORF">DWB61_02280</name>
</gene>
<evidence type="ECO:0000259" key="2">
    <source>
        <dbReference type="PROSITE" id="PS51841"/>
    </source>
</evidence>
<evidence type="ECO:0000313" key="4">
    <source>
        <dbReference type="Proteomes" id="UP000285794"/>
    </source>
</evidence>
<dbReference type="PROSITE" id="PS51841">
    <property type="entry name" value="LTD"/>
    <property type="match status" value="1"/>
</dbReference>
<sequence length="1755" mass="191976">MKTHSFIKVLFLLLLSIGSLQAQDVIYSEDFNDDVGQGNDGGVIELSEVEWTLNTDACTIVAGDYVKVVDTGNTRLEALNCNGEAIWMSPMIDISAYEDVNISIYVKELGTSTSTSKFVKLYYKTSIDGEEILFPINGLNDGNFDESTASVNNINGNQIFIIAKLNSHLSTNRVYIDDILVSGIPIVISNDALTQVLEPTSQVSPQNISSIANDINSAEALLRFKLTEPSGADDLGTKIASIKFTNIASDNSADLANQFGGFAIHDGSNFIPTSSVNISVDEVILSFLEDDFTLSDDSSHEYELRAYLKLSGITDGKKVKLEIAAGATSITTYNSGSDFDNANSEVVVSPEHLISVIGTNLRFTAIPTISLIKNTSFSLSLDARDINGNIDLDVNQNIDLSLETGTGILGGVLANNLSSGQVTFNDLSYNQAENIIIQASATGFVSAISEPISIISSQSTDLSLPVWIPSNLKISSLKNSEEDAFEVFKFSVEDKGDDLESTFLNALRLVPGDNNSMNWQDKIAGFILHMGANKLDASCTFDNSALNISIADTESLREITEGTSRDYSISAYLKTEQADGQILQLKIENTHEGWGTSGSGLVPNLIGDLLGPSFSIDIAGTHLHFISIPTFDVGFASNFQLGAELTDVNGNKDSDASQNVNLAVVDGNGVLSGTLTKSLISGSVVFNDLSYNYSELITLSISSDGLIGEESEEINILSSKSTHVQVIDWLPDNLNISSLAVSENDYTEVFRFQINDIGDDKEPTRLKKIRLISSVNNTLNWEEGIADFRLKINGEVVDAEFLKTEKDLIISFQESENLASIVDGTSSELSLSIYLNEKSTDGARFQASIEKGHSVWEVNGTQLIEEFTSDLSGPSFTIDVYGTELIFTNKPPKIIVPNESFEMGLKVLDKYGNQDLSSAVVARASLASGTGELSSVSGLNTGLVEGEFLWNDLIYNAAENFTLIVEADGMSPVLSDNISSLDVNSLVIPSNSPIQSKALNPMATSSDNSEVIFKFLIKDLGTSDDDPTIINTMKFYNKLSGEGLGWKKHLAGCTLIKDGEVIAKTMTIEDDFISFTSLDVEVVNASQSEFELGVFFKKSLLPDKAQIQVEIRKKHGWKASTTASSLETEFSENIQSALHYIEINADRLSFVSCPIGITSDDTFDLIIAAVDEYQNIDIDKTSLLKLSLTSGDGSLSQEGSIGHLANGILEVADLTYSGNQMFELSANGDLTTATKAIFVQEESLILFDDFESQSLSEWQNTSDWASSSYLSINGSYSLKHNLTNAIGNSFIARPLDNIHIGSESIYWEFILKNSAWDPTSSNKFVFHLLMDFNDPDLANNLYSVGVNLSGSDDKLSLWKTNDEGLELLIKSDFDWNEDESVAVKVEYTAKGEWRFDYNRLGEKNNWLGAGMAFSEVEGDVETWYSGLEFNFETASRAGELWFDDINIESYNTAPFLKTYAVFSDSIVLNFSENLSLLESSKLNNFQLELEDNLIPIKEIKAGSLNDQLILFMEIAFLTGQYHLSLSGLVDLNGAISQTEEIEFEFFAESKAHDLIINEIFADETPIVGLPEYEFIEIYNASYYPINIKDYKLKVGSTEKILSDFEIQSHEYLILCSNAAVELYKAFGNSLGLSSFPSLTNSGVRISLESLSGVLLDQVTYSSDWYRDDDKKNGGWSLERIDASNFCSTVSNWSASENEKGGTPGHVNSVKGVYKDIVAPELTTYFLLSNQELQLEFSESINEDVALLLSNYAIVG</sequence>
<evidence type="ECO:0000313" key="3">
    <source>
        <dbReference type="EMBL" id="RRG24855.1"/>
    </source>
</evidence>
<dbReference type="InterPro" id="IPR001322">
    <property type="entry name" value="Lamin_tail_dom"/>
</dbReference>
<keyword evidence="4" id="KW-1185">Reference proteome</keyword>
<organism evidence="3 4">
    <name type="scientific">Ancylomarina euxinus</name>
    <dbReference type="NCBI Taxonomy" id="2283627"/>
    <lineage>
        <taxon>Bacteria</taxon>
        <taxon>Pseudomonadati</taxon>
        <taxon>Bacteroidota</taxon>
        <taxon>Bacteroidia</taxon>
        <taxon>Marinilabiliales</taxon>
        <taxon>Marinifilaceae</taxon>
        <taxon>Ancylomarina</taxon>
    </lineage>
</organism>
<dbReference type="SUPFAM" id="SSF74853">
    <property type="entry name" value="Lamin A/C globular tail domain"/>
    <property type="match status" value="1"/>
</dbReference>
<feature type="signal peptide" evidence="1">
    <location>
        <begin position="1"/>
        <end position="22"/>
    </location>
</feature>
<dbReference type="RefSeq" id="WP_148095932.1">
    <property type="nucleotide sequence ID" value="NZ_QQWG01000001.1"/>
</dbReference>
<evidence type="ECO:0000256" key="1">
    <source>
        <dbReference type="SAM" id="SignalP"/>
    </source>
</evidence>
<protein>
    <submittedName>
        <fullName evidence="3">Lamin tail domain-containing protein</fullName>
    </submittedName>
</protein>
<comment type="caution">
    <text evidence="3">The sequence shown here is derived from an EMBL/GenBank/DDBJ whole genome shotgun (WGS) entry which is preliminary data.</text>
</comment>
<reference evidence="3 4" key="1">
    <citation type="submission" date="2018-07" db="EMBL/GenBank/DDBJ databases">
        <title>Draft genome sequence of Ancylomarina sp. M1P.</title>
        <authorList>
            <person name="Yadav S."/>
            <person name="Villanueva L."/>
            <person name="Damste J.S.S."/>
        </authorList>
    </citation>
    <scope>NUCLEOTIDE SEQUENCE [LARGE SCALE GENOMIC DNA]</scope>
    <source>
        <strain evidence="3 4">M1P</strain>
    </source>
</reference>
<feature type="domain" description="LTD" evidence="2">
    <location>
        <begin position="1541"/>
        <end position="1662"/>
    </location>
</feature>
<dbReference type="OrthoDB" id="9758406at2"/>
<accession>A0A425Y8F0</accession>
<dbReference type="Pfam" id="PF00932">
    <property type="entry name" value="LTD"/>
    <property type="match status" value="1"/>
</dbReference>
<keyword evidence="1" id="KW-0732">Signal</keyword>
<feature type="chain" id="PRO_5019308030" evidence="1">
    <location>
        <begin position="23"/>
        <end position="1755"/>
    </location>
</feature>
<dbReference type="Proteomes" id="UP000285794">
    <property type="component" value="Unassembled WGS sequence"/>
</dbReference>
<dbReference type="InterPro" id="IPR036415">
    <property type="entry name" value="Lamin_tail_dom_sf"/>
</dbReference>
<dbReference type="EMBL" id="QQWG01000001">
    <property type="protein sequence ID" value="RRG24855.1"/>
    <property type="molecule type" value="Genomic_DNA"/>
</dbReference>